<evidence type="ECO:0000313" key="2">
    <source>
        <dbReference type="Proteomes" id="UP001153331"/>
    </source>
</evidence>
<accession>A0ACC2IS99</accession>
<reference evidence="1" key="1">
    <citation type="submission" date="2022-11" db="EMBL/GenBank/DDBJ databases">
        <title>Genome Sequence of Boeremia exigua.</title>
        <authorList>
            <person name="Buettner E."/>
        </authorList>
    </citation>
    <scope>NUCLEOTIDE SEQUENCE</scope>
    <source>
        <strain evidence="1">CU02</strain>
    </source>
</reference>
<dbReference type="EMBL" id="JAPHNI010000030">
    <property type="protein sequence ID" value="KAJ8118081.1"/>
    <property type="molecule type" value="Genomic_DNA"/>
</dbReference>
<name>A0ACC2IS99_9PLEO</name>
<evidence type="ECO:0000313" key="1">
    <source>
        <dbReference type="EMBL" id="KAJ8118081.1"/>
    </source>
</evidence>
<protein>
    <submittedName>
        <fullName evidence="1">Uncharacterized protein</fullName>
    </submittedName>
</protein>
<proteinExistence type="predicted"/>
<keyword evidence="2" id="KW-1185">Reference proteome</keyword>
<gene>
    <name evidence="1" type="ORF">OPT61_g853</name>
</gene>
<organism evidence="1 2">
    <name type="scientific">Boeremia exigua</name>
    <dbReference type="NCBI Taxonomy" id="749465"/>
    <lineage>
        <taxon>Eukaryota</taxon>
        <taxon>Fungi</taxon>
        <taxon>Dikarya</taxon>
        <taxon>Ascomycota</taxon>
        <taxon>Pezizomycotina</taxon>
        <taxon>Dothideomycetes</taxon>
        <taxon>Pleosporomycetidae</taxon>
        <taxon>Pleosporales</taxon>
        <taxon>Pleosporineae</taxon>
        <taxon>Didymellaceae</taxon>
        <taxon>Boeremia</taxon>
    </lineage>
</organism>
<comment type="caution">
    <text evidence="1">The sequence shown here is derived from an EMBL/GenBank/DDBJ whole genome shotgun (WGS) entry which is preliminary data.</text>
</comment>
<dbReference type="Proteomes" id="UP001153331">
    <property type="component" value="Unassembled WGS sequence"/>
</dbReference>
<sequence>MKKLKSSLKTSYEKILASSERRVGRFTASFKYGLPSNKSKLEEPELFEQIWDPTCKETHLLAGCFLNYSHLAEVPTSLPSAERKALIDRVETLLKAGANPNITICTYQVNERIVHGILGQEYTRDFLEDTYENICGTAMDSDEHTNAATPLQPQLKSMFAPFLEIIASSDVEMAAIFLRYGVSAHGLLSSFNVNLLQFDFPETCAFIGRRFDLVRKIDILTDKFTRQWAICHLAETLLLCNDWYTGLPHKGQRLFNRSLVSNYGKKKREYSAVPQQALQSVKDEPHLLLTLLHAVSLAHAAVALDDTELLSAVVEAGYSVDAIDGQSLTALHIAVSNITPRMCNDLIQRGVDVNAKDIFGVTPLLEAVYFGHAAAVKLLLDGGADLYPDFEVPADHTSDRRNFLVGEWRGVRNMTFPRFLRARWSMLHIAVWRGSWMVVQLLIDRGFDLATEDASGRTVLDLSVELMRFRMTAKLLEMGTPFKCKSLSASLLLEHAIAEQEQGVADQLLVRGVERLPANAEGNDREYDEGWLPQNSFGSETDSSDFQAWELDRRVPEACCSHIKAAPRTQINQPCPSHTTTTTIRCCNLCLLVDSHKEAGYIPAGAMMQLALRHVRDTQEWQLVSTISKTRLQHTVAYVAVPWHKLLDKISYLEDRSTGSPAAIAVAEHWTLHCINSHNTCRTKKNKYSPTRLVEVLDNQLVRVVEGVPSHESYVALSHRWGQDETSKTVSTNFVQRQSAFPADQLSPTLRDAITAVQSLGYRYLWVDVLCIVQDSDEDWLHEASEMCHVYSNAAVTIAAECAEDEHTSEGMFRDRSMQESRPFHFRELEKFAGEKLEHLIKTADRTDEELYIFPATEDRQHGNRLKGMLDTRGWILQEQLLSPRILYYGRQQLYWDCISQSASELSPLGASLLDDPHHSETWALRFLRRTVAGNGESNTLARLLADVWIHVVQNYSARVLTKSSDKLIALQGVISAVESALGMSSIAGMWQHDLWKQLIWWNSDPAAAQNPTDTAFSAPTWSWLSANGAVLHHQSMRIDRNPIPRRLNDLAPVATLKCGMTGQETSATSVSGELTLSAPSFYYHLTSNDLREITWKRGHPAKLNLAPARWMLDRDIELPKDIHCAVIAEDEVAKMTVGICLVPDDTQPDHWNRIGLCLWDGLTWQIAKHVGLELEEERFVVI</sequence>